<organism evidence="2 3">
    <name type="scientific">Aminobacter niigataensis</name>
    <dbReference type="NCBI Taxonomy" id="83265"/>
    <lineage>
        <taxon>Bacteria</taxon>
        <taxon>Pseudomonadati</taxon>
        <taxon>Pseudomonadota</taxon>
        <taxon>Alphaproteobacteria</taxon>
        <taxon>Hyphomicrobiales</taxon>
        <taxon>Phyllobacteriaceae</taxon>
        <taxon>Aminobacter</taxon>
    </lineage>
</organism>
<evidence type="ECO:0000313" key="2">
    <source>
        <dbReference type="EMBL" id="MBB4653292.1"/>
    </source>
</evidence>
<dbReference type="EMBL" id="JACHOT010000011">
    <property type="protein sequence ID" value="MBB4653292.1"/>
    <property type="molecule type" value="Genomic_DNA"/>
</dbReference>
<dbReference type="InterPro" id="IPR025333">
    <property type="entry name" value="DUF4239"/>
</dbReference>
<feature type="transmembrane region" description="Helical" evidence="1">
    <location>
        <begin position="12"/>
        <end position="34"/>
    </location>
</feature>
<gene>
    <name evidence="2" type="ORF">GGQ99_005077</name>
</gene>
<keyword evidence="1" id="KW-0472">Membrane</keyword>
<dbReference type="RefSeq" id="WP_343061779.1">
    <property type="nucleotide sequence ID" value="NZ_BAAAVZ010000020.1"/>
</dbReference>
<protein>
    <recommendedName>
        <fullName evidence="4">DUF4239 domain-containing protein</fullName>
    </recommendedName>
</protein>
<name>A0ABR6L8Z8_9HYPH</name>
<comment type="caution">
    <text evidence="2">The sequence shown here is derived from an EMBL/GenBank/DDBJ whole genome shotgun (WGS) entry which is preliminary data.</text>
</comment>
<feature type="transmembrane region" description="Helical" evidence="1">
    <location>
        <begin position="46"/>
        <end position="66"/>
    </location>
</feature>
<dbReference type="Pfam" id="PF14023">
    <property type="entry name" value="Bestrophin-like"/>
    <property type="match status" value="1"/>
</dbReference>
<accession>A0ABR6L8Z8</accession>
<proteinExistence type="predicted"/>
<keyword evidence="1" id="KW-1133">Transmembrane helix</keyword>
<reference evidence="2 3" key="1">
    <citation type="submission" date="2020-08" db="EMBL/GenBank/DDBJ databases">
        <title>Genomic Encyclopedia of Type Strains, Phase IV (KMG-IV): sequencing the most valuable type-strain genomes for metagenomic binning, comparative biology and taxonomic classification.</title>
        <authorList>
            <person name="Goeker M."/>
        </authorList>
    </citation>
    <scope>NUCLEOTIDE SEQUENCE [LARGE SCALE GENOMIC DNA]</scope>
    <source>
        <strain evidence="2 3">DSM 7050</strain>
    </source>
</reference>
<dbReference type="Proteomes" id="UP000539538">
    <property type="component" value="Unassembled WGS sequence"/>
</dbReference>
<feature type="transmembrane region" description="Helical" evidence="1">
    <location>
        <begin position="182"/>
        <end position="201"/>
    </location>
</feature>
<evidence type="ECO:0000313" key="3">
    <source>
        <dbReference type="Proteomes" id="UP000539538"/>
    </source>
</evidence>
<keyword evidence="3" id="KW-1185">Reference proteome</keyword>
<feature type="transmembrane region" description="Helical" evidence="1">
    <location>
        <begin position="213"/>
        <end position="231"/>
    </location>
</feature>
<keyword evidence="1" id="KW-0812">Transmembrane</keyword>
<evidence type="ECO:0000256" key="1">
    <source>
        <dbReference type="SAM" id="Phobius"/>
    </source>
</evidence>
<evidence type="ECO:0008006" key="4">
    <source>
        <dbReference type="Google" id="ProtNLM"/>
    </source>
</evidence>
<sequence>MEIFSWSPILLTLPFIVVGIVSFFLGAAFLAIFARQAQGDPLSMPVAAFVGTITTAWALSLGFTAADVWSVNARASEVASAERSSMMRLAGMAKPEALASAELLNGLLAYKGAVISLEWPNANHSPEPAVEQALQDIRLALIALSKSGLPDPIIGQMVQDFDELQDARNSRLAIGAGSVNQLKWYLVLFLTMLSAVVIGAVHADRPHAGRKAILIFAVTASVSLWILALHANPYVGVAQVTLGDARI</sequence>